<dbReference type="EMBL" id="MCFJ01000005">
    <property type="protein sequence ID" value="ORY65921.1"/>
    <property type="molecule type" value="Genomic_DNA"/>
</dbReference>
<dbReference type="FunFam" id="1.10.220.150:FF:000017">
    <property type="entry name" value="ARF GTPase activator (Csx2), putative"/>
    <property type="match status" value="1"/>
</dbReference>
<comment type="function">
    <text evidence="5">GTPase-activating protein for the ADP ribosylation factor family.</text>
</comment>
<feature type="region of interest" description="Disordered" evidence="6">
    <location>
        <begin position="779"/>
        <end position="822"/>
    </location>
</feature>
<keyword evidence="2 4" id="KW-0863">Zinc-finger</keyword>
<evidence type="ECO:0000313" key="9">
    <source>
        <dbReference type="EMBL" id="ORY65921.1"/>
    </source>
</evidence>
<dbReference type="PANTHER" id="PTHR23180">
    <property type="entry name" value="CENTAURIN/ARF"/>
    <property type="match status" value="1"/>
</dbReference>
<dbReference type="InParanoid" id="A0A1Y2E2Y9"/>
<keyword evidence="3 5" id="KW-0862">Zinc</keyword>
<feature type="region of interest" description="Disordered" evidence="6">
    <location>
        <begin position="232"/>
        <end position="268"/>
    </location>
</feature>
<comment type="subcellular location">
    <subcellularLocation>
        <location evidence="5">Cytoplasm</location>
    </subcellularLocation>
</comment>
<dbReference type="InterPro" id="IPR004148">
    <property type="entry name" value="BAR_dom"/>
</dbReference>
<dbReference type="GO" id="GO:0005802">
    <property type="term" value="C:trans-Golgi network"/>
    <property type="evidence" value="ECO:0007669"/>
    <property type="project" value="TreeGrafter"/>
</dbReference>
<evidence type="ECO:0000256" key="4">
    <source>
        <dbReference type="PROSITE-ProRule" id="PRU00288"/>
    </source>
</evidence>
<dbReference type="PROSITE" id="PS50003">
    <property type="entry name" value="PH_DOMAIN"/>
    <property type="match status" value="1"/>
</dbReference>
<dbReference type="InterPro" id="IPR038508">
    <property type="entry name" value="ArfGAP_dom_sf"/>
</dbReference>
<feature type="compositionally biased region" description="Polar residues" evidence="6">
    <location>
        <begin position="568"/>
        <end position="581"/>
    </location>
</feature>
<feature type="region of interest" description="Disordered" evidence="6">
    <location>
        <begin position="999"/>
        <end position="1019"/>
    </location>
</feature>
<reference evidence="9 10" key="1">
    <citation type="submission" date="2016-07" db="EMBL/GenBank/DDBJ databases">
        <title>Pervasive Adenine N6-methylation of Active Genes in Fungi.</title>
        <authorList>
            <consortium name="DOE Joint Genome Institute"/>
            <person name="Mondo S.J."/>
            <person name="Dannebaum R.O."/>
            <person name="Kuo R.C."/>
            <person name="Labutti K."/>
            <person name="Haridas S."/>
            <person name="Kuo A."/>
            <person name="Salamov A."/>
            <person name="Ahrendt S.R."/>
            <person name="Lipzen A."/>
            <person name="Sullivan W."/>
            <person name="Andreopoulos W.B."/>
            <person name="Clum A."/>
            <person name="Lindquist E."/>
            <person name="Daum C."/>
            <person name="Ramamoorthy G.K."/>
            <person name="Gryganskyi A."/>
            <person name="Culley D."/>
            <person name="Magnuson J.K."/>
            <person name="James T.Y."/>
            <person name="O'Malley M.A."/>
            <person name="Stajich J.E."/>
            <person name="Spatafora J.W."/>
            <person name="Visel A."/>
            <person name="Grigoriev I.V."/>
        </authorList>
    </citation>
    <scope>NUCLEOTIDE SEQUENCE [LARGE SCALE GENOMIC DNA]</scope>
    <source>
        <strain evidence="9 10">CBS 129021</strain>
    </source>
</reference>
<dbReference type="GO" id="GO:0008270">
    <property type="term" value="F:zinc ion binding"/>
    <property type="evidence" value="ECO:0007669"/>
    <property type="project" value="UniProtKB-KW"/>
</dbReference>
<evidence type="ECO:0000313" key="10">
    <source>
        <dbReference type="Proteomes" id="UP000193689"/>
    </source>
</evidence>
<name>A0A1Y2E2Y9_9PEZI</name>
<dbReference type="PROSITE" id="PS50115">
    <property type="entry name" value="ARFGAP"/>
    <property type="match status" value="1"/>
</dbReference>
<keyword evidence="5" id="KW-0677">Repeat</keyword>
<organism evidence="9 10">
    <name type="scientific">Pseudomassariella vexata</name>
    <dbReference type="NCBI Taxonomy" id="1141098"/>
    <lineage>
        <taxon>Eukaryota</taxon>
        <taxon>Fungi</taxon>
        <taxon>Dikarya</taxon>
        <taxon>Ascomycota</taxon>
        <taxon>Pezizomycotina</taxon>
        <taxon>Sordariomycetes</taxon>
        <taxon>Xylariomycetidae</taxon>
        <taxon>Amphisphaeriales</taxon>
        <taxon>Pseudomassariaceae</taxon>
        <taxon>Pseudomassariella</taxon>
    </lineage>
</organism>
<dbReference type="GO" id="GO:0006891">
    <property type="term" value="P:intra-Golgi vesicle-mediated transport"/>
    <property type="evidence" value="ECO:0007669"/>
    <property type="project" value="TreeGrafter"/>
</dbReference>
<evidence type="ECO:0000256" key="1">
    <source>
        <dbReference type="ARBA" id="ARBA00022723"/>
    </source>
</evidence>
<dbReference type="InterPro" id="IPR037278">
    <property type="entry name" value="ARFGAP/RecO"/>
</dbReference>
<dbReference type="RefSeq" id="XP_040716885.1">
    <property type="nucleotide sequence ID" value="XM_040858215.1"/>
</dbReference>
<dbReference type="SUPFAM" id="SSF103657">
    <property type="entry name" value="BAR/IMD domain-like"/>
    <property type="match status" value="1"/>
</dbReference>
<feature type="compositionally biased region" description="Low complexity" evidence="6">
    <location>
        <begin position="530"/>
        <end position="552"/>
    </location>
</feature>
<dbReference type="OrthoDB" id="10266696at2759"/>
<protein>
    <recommendedName>
        <fullName evidence="5">ADP-ribosylation factor GTPase-activating protein</fullName>
    </recommendedName>
</protein>
<keyword evidence="10" id="KW-1185">Reference proteome</keyword>
<evidence type="ECO:0000256" key="2">
    <source>
        <dbReference type="ARBA" id="ARBA00022771"/>
    </source>
</evidence>
<evidence type="ECO:0000256" key="5">
    <source>
        <dbReference type="RuleBase" id="RU369028"/>
    </source>
</evidence>
<feature type="compositionally biased region" description="Basic and acidic residues" evidence="6">
    <location>
        <begin position="508"/>
        <end position="523"/>
    </location>
</feature>
<dbReference type="AlphaFoldDB" id="A0A1Y2E2Y9"/>
<keyword evidence="1 5" id="KW-0479">Metal-binding</keyword>
<proteinExistence type="predicted"/>
<feature type="compositionally biased region" description="Polar residues" evidence="6">
    <location>
        <begin position="249"/>
        <end position="266"/>
    </location>
</feature>
<dbReference type="InterPro" id="IPR001849">
    <property type="entry name" value="PH_domain"/>
</dbReference>
<feature type="domain" description="PH" evidence="7">
    <location>
        <begin position="632"/>
        <end position="739"/>
    </location>
</feature>
<dbReference type="GO" id="GO:0005768">
    <property type="term" value="C:endosome"/>
    <property type="evidence" value="ECO:0007669"/>
    <property type="project" value="TreeGrafter"/>
</dbReference>
<comment type="caution">
    <text evidence="9">The sequence shown here is derived from an EMBL/GenBank/DDBJ whole genome shotgun (WGS) entry which is preliminary data.</text>
</comment>
<dbReference type="InterPro" id="IPR011993">
    <property type="entry name" value="PH-like_dom_sf"/>
</dbReference>
<dbReference type="Gene3D" id="2.30.29.30">
    <property type="entry name" value="Pleckstrin-homology domain (PH domain)/Phosphotyrosine-binding domain (PTB)"/>
    <property type="match status" value="1"/>
</dbReference>
<dbReference type="FunFam" id="2.30.29.30:FF:000252">
    <property type="entry name" value="ARF GTPase activator (Csx2)"/>
    <property type="match status" value="1"/>
</dbReference>
<keyword evidence="5" id="KW-0040">ANK repeat</keyword>
<dbReference type="GeneID" id="63774427"/>
<dbReference type="SMART" id="SM00105">
    <property type="entry name" value="ArfGap"/>
    <property type="match status" value="1"/>
</dbReference>
<feature type="domain" description="Arf-GAP" evidence="8">
    <location>
        <begin position="824"/>
        <end position="948"/>
    </location>
</feature>
<sequence>MGIVSSRPEDGAPIYLRDQNRLSISSVIISNPRKRSSITVVPNSFPATRAIATRTLGDTGPVDFIQDNEPSATPNFLLKLNNEDEIVFTFTFVIRHENTGGASDTSINGLTYVYASTSREVENLVTREFHADPNLHKNANVQLVGDYTTGGSSSVSFEWSWKWKPPKGLEDRGGGWRNACSFVEYDQRAHRLDTLASFSFWVANTSYFPSHPSSPSPVFQLAVPPKIRVASSQSVDSRISEQDEPGSPLNLQQDPTWGGPAQSNASRDAVKVDIACPRPGDDMTVSDDGPVFRATIKALEQKTGNLRSQMKRVLKKAEQAHAAQIESNDAFVGFIDSLRDASSTNANAVRPALEHYFDRIAREILTYERQNTTNLQKIIIDPISKLYTYDIKQAESKRRDFEEESKDYYAYVSRYLGQRQDSVKTKKLADSDTKYQTKRRNFELKRFDYSSFMQDLHGGRKEQEVLSHLTKYADAQARSFLTTAKKIDGLLPQLEALSNEVQEADKDFQYQRREREEKRRVLEKSNLQYNEPETATSTTTNVSAVPTTTTTTNGNPMNSDSELGRADSTGSQLKVTNTGNSGPVAPGATDLSRSPGSLSAATSPAQNNKFRGIRDLEERDLTQMTIAEKTSTHRKEGLLWALNRPGSHVDPRALTKQQGWHKFWVVLDQGKLSEYSNWKQKLDLHMDPIDLRMASVREARNAERRFCFEVITPYYKRVYQATSDEDMNSWIISINNALQSAVEGRGLKDAPSTASSSTGDSSGFKRDIGSVLTGKSSSLNHGHGLSHVPHSGSTAAVPSRRTTVGARPVASQRTPSGTYDDSPDKLLQMLRENDQGNCWCADCGSGSKVEWVSINLAIILCIECSGIHRSLGTHISKVRSLTLDITSFTPDIIELLLLVGNRVSNMVWEARLDTNLKPSPQATREQRLRFITAKYVDRAYVEPISATLSRYPTADDTLLAAIKRNEIQQVIYALALKANPNVPDRSRGTHPVFLALAAADPAPPSPTATPSSGRPESDVRSIPFPIAEMLIQNGAEVPMSMPAFPLSLSAQQYIDHKRGRTAAIEAIGSSLPANLSPSPSERLQRDKDRLQKRISAGGRLAKSPIPER</sequence>
<evidence type="ECO:0000259" key="8">
    <source>
        <dbReference type="PROSITE" id="PS50115"/>
    </source>
</evidence>
<dbReference type="Gene3D" id="1.10.220.150">
    <property type="entry name" value="Arf GTPase activating protein"/>
    <property type="match status" value="1"/>
</dbReference>
<dbReference type="InterPro" id="IPR001164">
    <property type="entry name" value="ArfGAP_dom"/>
</dbReference>
<dbReference type="SMART" id="SM00233">
    <property type="entry name" value="PH"/>
    <property type="match status" value="1"/>
</dbReference>
<keyword evidence="5" id="KW-0963">Cytoplasm</keyword>
<dbReference type="SUPFAM" id="SSF50729">
    <property type="entry name" value="PH domain-like"/>
    <property type="match status" value="1"/>
</dbReference>
<dbReference type="Pfam" id="PF01412">
    <property type="entry name" value="ArfGap"/>
    <property type="match status" value="1"/>
</dbReference>
<feature type="compositionally biased region" description="Polar residues" evidence="6">
    <location>
        <begin position="591"/>
        <end position="609"/>
    </location>
</feature>
<evidence type="ECO:0000259" key="7">
    <source>
        <dbReference type="PROSITE" id="PS50003"/>
    </source>
</evidence>
<dbReference type="Gene3D" id="1.20.1270.60">
    <property type="entry name" value="Arfaptin homology (AH) domain/BAR domain"/>
    <property type="match status" value="1"/>
</dbReference>
<keyword evidence="5" id="KW-0343">GTPase activation</keyword>
<dbReference type="InterPro" id="IPR027267">
    <property type="entry name" value="AH/BAR_dom_sf"/>
</dbReference>
<feature type="compositionally biased region" description="Polar residues" evidence="6">
    <location>
        <begin position="791"/>
        <end position="802"/>
    </location>
</feature>
<evidence type="ECO:0000256" key="6">
    <source>
        <dbReference type="SAM" id="MobiDB-lite"/>
    </source>
</evidence>
<dbReference type="PANTHER" id="PTHR23180:SF160">
    <property type="entry name" value="ADP-RIBOSYLATION FACTOR GTPASE-ACTIVATING PROTEIN EFFECTOR PROTEIN 1"/>
    <property type="match status" value="1"/>
</dbReference>
<feature type="region of interest" description="Disordered" evidence="6">
    <location>
        <begin position="508"/>
        <end position="610"/>
    </location>
</feature>
<dbReference type="Pfam" id="PF00169">
    <property type="entry name" value="PH"/>
    <property type="match status" value="1"/>
</dbReference>
<dbReference type="CDD" id="cd07608">
    <property type="entry name" value="BAR_ArfGAP_fungi"/>
    <property type="match status" value="1"/>
</dbReference>
<accession>A0A1Y2E2Y9</accession>
<dbReference type="FunFam" id="1.20.1270.60:FF:000051">
    <property type="entry name" value="ARF GTPase activator (Csx2)"/>
    <property type="match status" value="1"/>
</dbReference>
<gene>
    <name evidence="9" type="ORF">BCR38DRAFT_407913</name>
</gene>
<dbReference type="STRING" id="1141098.A0A1Y2E2Y9"/>
<dbReference type="Pfam" id="PF16746">
    <property type="entry name" value="BAR_3"/>
    <property type="match status" value="1"/>
</dbReference>
<dbReference type="InterPro" id="IPR045258">
    <property type="entry name" value="ACAP1/2/3-like"/>
</dbReference>
<dbReference type="Proteomes" id="UP000193689">
    <property type="component" value="Unassembled WGS sequence"/>
</dbReference>
<dbReference type="SUPFAM" id="SSF57863">
    <property type="entry name" value="ArfGap/RecO-like zinc finger"/>
    <property type="match status" value="1"/>
</dbReference>
<evidence type="ECO:0000256" key="3">
    <source>
        <dbReference type="ARBA" id="ARBA00022833"/>
    </source>
</evidence>
<dbReference type="GO" id="GO:0005096">
    <property type="term" value="F:GTPase activator activity"/>
    <property type="evidence" value="ECO:0007669"/>
    <property type="project" value="UniProtKB-KW"/>
</dbReference>
<dbReference type="CDD" id="cd08204">
    <property type="entry name" value="ArfGap"/>
    <property type="match status" value="1"/>
</dbReference>